<keyword evidence="3 6" id="KW-1133">Transmembrane helix</keyword>
<keyword evidence="7" id="KW-0732">Signal</keyword>
<evidence type="ECO:0000256" key="1">
    <source>
        <dbReference type="ARBA" id="ARBA00004370"/>
    </source>
</evidence>
<dbReference type="PANTHER" id="PTHR46641:SF2">
    <property type="entry name" value="FMRFAMIDE RECEPTOR"/>
    <property type="match status" value="1"/>
</dbReference>
<proteinExistence type="predicted"/>
<dbReference type="Gene3D" id="1.20.1070.10">
    <property type="entry name" value="Rhodopsin 7-helix transmembrane proteins"/>
    <property type="match status" value="1"/>
</dbReference>
<sequence>MAHKSGRWWLVLTLTILCVCQTTEEPNATTISAISSPVLNTSSETHAYNDTSFTANVTEPPLTTMNSSAVDGGSGGDYPSYNYYDPYDTSNFTSEAWDFVRAHFYILGVVTPAIAFMGLMLNTLNIIIFSRKDMKNATHILLLGLAVTDSLKLLLDAVWDIRFYSLSEKDYLPVQVRSLNSAWQVFAFICEDVSIMFSHSSNWIIVTVSVFRFIAVVFPMKASELCTERRAQWAIVGIVLYNILFNIPTFFTFSTFYETRVVDGVEVTELIVVPDEFVFSMEYNAIFTNVRSLVNVLLPWIFSIFFSIRLIIALKASTANARKMAIQNSAGMDAREKEQNRITLMIIAVNIMFVFSQVWKLLYRCIFLFNSYDEAALLTNLDLHRYSLFADLTITLNLSLNFFLYSFTNKRFMGTLLSLFKTCLPARCFVEKTPTVVPPTANTDLQSSSKASVSETATNETVDEKPSPEEPNAV</sequence>
<dbReference type="InterPro" id="IPR017452">
    <property type="entry name" value="GPCR_Rhodpsn_7TM"/>
</dbReference>
<organism evidence="9 10">
    <name type="scientific">Lingula anatina</name>
    <name type="common">Brachiopod</name>
    <name type="synonym">Lingula unguis</name>
    <dbReference type="NCBI Taxonomy" id="7574"/>
    <lineage>
        <taxon>Eukaryota</taxon>
        <taxon>Metazoa</taxon>
        <taxon>Spiralia</taxon>
        <taxon>Lophotrochozoa</taxon>
        <taxon>Brachiopoda</taxon>
        <taxon>Linguliformea</taxon>
        <taxon>Lingulata</taxon>
        <taxon>Lingulida</taxon>
        <taxon>Linguloidea</taxon>
        <taxon>Lingulidae</taxon>
        <taxon>Lingula</taxon>
    </lineage>
</organism>
<dbReference type="InParanoid" id="A0A1S3IJU5"/>
<dbReference type="Proteomes" id="UP000085678">
    <property type="component" value="Unplaced"/>
</dbReference>
<dbReference type="SUPFAM" id="SSF81321">
    <property type="entry name" value="Family A G protein-coupled receptor-like"/>
    <property type="match status" value="1"/>
</dbReference>
<dbReference type="AlphaFoldDB" id="A0A1S3IJU5"/>
<dbReference type="PANTHER" id="PTHR46641">
    <property type="entry name" value="FMRFAMIDE RECEPTOR-RELATED"/>
    <property type="match status" value="1"/>
</dbReference>
<dbReference type="InterPro" id="IPR052954">
    <property type="entry name" value="GPCR-Ligand_Int"/>
</dbReference>
<feature type="domain" description="G-protein coupled receptors family 1 profile" evidence="8">
    <location>
        <begin position="121"/>
        <end position="405"/>
    </location>
</feature>
<feature type="compositionally biased region" description="Polar residues" evidence="5">
    <location>
        <begin position="440"/>
        <end position="460"/>
    </location>
</feature>
<feature type="chain" id="PRO_5010386982" evidence="7">
    <location>
        <begin position="23"/>
        <end position="474"/>
    </location>
</feature>
<feature type="transmembrane region" description="Helical" evidence="6">
    <location>
        <begin position="233"/>
        <end position="257"/>
    </location>
</feature>
<dbReference type="CDD" id="cd14978">
    <property type="entry name" value="7tmA_FMRFamide_R-like"/>
    <property type="match status" value="1"/>
</dbReference>
<feature type="region of interest" description="Disordered" evidence="5">
    <location>
        <begin position="440"/>
        <end position="474"/>
    </location>
</feature>
<feature type="signal peptide" evidence="7">
    <location>
        <begin position="1"/>
        <end position="22"/>
    </location>
</feature>
<gene>
    <name evidence="10" type="primary">LOC106164430</name>
</gene>
<keyword evidence="4 6" id="KW-0472">Membrane</keyword>
<dbReference type="GO" id="GO:0016020">
    <property type="term" value="C:membrane"/>
    <property type="evidence" value="ECO:0007669"/>
    <property type="project" value="UniProtKB-SubCell"/>
</dbReference>
<evidence type="ECO:0000313" key="10">
    <source>
        <dbReference type="RefSeq" id="XP_013397779.1"/>
    </source>
</evidence>
<feature type="transmembrane region" description="Helical" evidence="6">
    <location>
        <begin position="383"/>
        <end position="404"/>
    </location>
</feature>
<feature type="transmembrane region" description="Helical" evidence="6">
    <location>
        <begin position="203"/>
        <end position="221"/>
    </location>
</feature>
<evidence type="ECO:0000256" key="4">
    <source>
        <dbReference type="ARBA" id="ARBA00023136"/>
    </source>
</evidence>
<dbReference type="InterPro" id="IPR000276">
    <property type="entry name" value="GPCR_Rhodpsn"/>
</dbReference>
<evidence type="ECO:0000313" key="9">
    <source>
        <dbReference type="Proteomes" id="UP000085678"/>
    </source>
</evidence>
<evidence type="ECO:0000256" key="3">
    <source>
        <dbReference type="ARBA" id="ARBA00022989"/>
    </source>
</evidence>
<comment type="subcellular location">
    <subcellularLocation>
        <location evidence="1">Membrane</location>
    </subcellularLocation>
</comment>
<keyword evidence="10" id="KW-0675">Receptor</keyword>
<dbReference type="PRINTS" id="PR00237">
    <property type="entry name" value="GPCRRHODOPSN"/>
</dbReference>
<name>A0A1S3IJU5_LINAN</name>
<dbReference type="RefSeq" id="XP_013397779.1">
    <property type="nucleotide sequence ID" value="XM_013542325.1"/>
</dbReference>
<evidence type="ECO:0000256" key="2">
    <source>
        <dbReference type="ARBA" id="ARBA00022692"/>
    </source>
</evidence>
<dbReference type="PROSITE" id="PS50262">
    <property type="entry name" value="G_PROTEIN_RECEP_F1_2"/>
    <property type="match status" value="1"/>
</dbReference>
<evidence type="ECO:0000259" key="8">
    <source>
        <dbReference type="PROSITE" id="PS50262"/>
    </source>
</evidence>
<keyword evidence="2 6" id="KW-0812">Transmembrane</keyword>
<protein>
    <submittedName>
        <fullName evidence="10">Probable G-protein coupled receptor 139</fullName>
    </submittedName>
</protein>
<keyword evidence="9" id="KW-1185">Reference proteome</keyword>
<evidence type="ECO:0000256" key="7">
    <source>
        <dbReference type="SAM" id="SignalP"/>
    </source>
</evidence>
<feature type="transmembrane region" description="Helical" evidence="6">
    <location>
        <begin position="342"/>
        <end position="363"/>
    </location>
</feature>
<reference evidence="10" key="1">
    <citation type="submission" date="2025-08" db="UniProtKB">
        <authorList>
            <consortium name="RefSeq"/>
        </authorList>
    </citation>
    <scope>IDENTIFICATION</scope>
    <source>
        <tissue evidence="10">Gonads</tissue>
    </source>
</reference>
<feature type="transmembrane region" description="Helical" evidence="6">
    <location>
        <begin position="297"/>
        <end position="314"/>
    </location>
</feature>
<evidence type="ECO:0000256" key="5">
    <source>
        <dbReference type="SAM" id="MobiDB-lite"/>
    </source>
</evidence>
<evidence type="ECO:0000256" key="6">
    <source>
        <dbReference type="SAM" id="Phobius"/>
    </source>
</evidence>
<dbReference type="Pfam" id="PF10324">
    <property type="entry name" value="7TM_GPCR_Srw"/>
    <property type="match status" value="1"/>
</dbReference>
<dbReference type="GeneID" id="106164430"/>
<dbReference type="InterPro" id="IPR019427">
    <property type="entry name" value="7TM_GPCR_serpentine_rcpt_Srw"/>
</dbReference>
<dbReference type="GO" id="GO:0008528">
    <property type="term" value="F:G protein-coupled peptide receptor activity"/>
    <property type="evidence" value="ECO:0007669"/>
    <property type="project" value="InterPro"/>
</dbReference>
<dbReference type="KEGG" id="lak:106164430"/>
<dbReference type="OMA" id="THAYNDT"/>
<accession>A0A1S3IJU5</accession>
<feature type="transmembrane region" description="Helical" evidence="6">
    <location>
        <begin position="104"/>
        <end position="128"/>
    </location>
</feature>
<dbReference type="OrthoDB" id="10033446at2759"/>